<reference evidence="2" key="1">
    <citation type="journal article" date="2013" name="Science">
        <title>Comparative analysis of bat genomes provides insight into the evolution of flight and immunity.</title>
        <authorList>
            <person name="Zhang G."/>
            <person name="Cowled C."/>
            <person name="Shi Z."/>
            <person name="Huang Z."/>
            <person name="Bishop-Lilly K.A."/>
            <person name="Fang X."/>
            <person name="Wynne J.W."/>
            <person name="Xiong Z."/>
            <person name="Baker M.L."/>
            <person name="Zhao W."/>
            <person name="Tachedjian M."/>
            <person name="Zhu Y."/>
            <person name="Zhou P."/>
            <person name="Jiang X."/>
            <person name="Ng J."/>
            <person name="Yang L."/>
            <person name="Wu L."/>
            <person name="Xiao J."/>
            <person name="Feng Y."/>
            <person name="Chen Y."/>
            <person name="Sun X."/>
            <person name="Zhang Y."/>
            <person name="Marsh G.A."/>
            <person name="Crameri G."/>
            <person name="Broder C.C."/>
            <person name="Frey K.G."/>
            <person name="Wang L.F."/>
            <person name="Wang J."/>
        </authorList>
    </citation>
    <scope>NUCLEOTIDE SEQUENCE [LARGE SCALE GENOMIC DNA]</scope>
</reference>
<proteinExistence type="predicted"/>
<accession>L5LJL9</accession>
<name>L5LJL9_MYODS</name>
<organism evidence="1 2">
    <name type="scientific">Myotis davidii</name>
    <name type="common">David's myotis</name>
    <dbReference type="NCBI Taxonomy" id="225400"/>
    <lineage>
        <taxon>Eukaryota</taxon>
        <taxon>Metazoa</taxon>
        <taxon>Chordata</taxon>
        <taxon>Craniata</taxon>
        <taxon>Vertebrata</taxon>
        <taxon>Euteleostomi</taxon>
        <taxon>Mammalia</taxon>
        <taxon>Eutheria</taxon>
        <taxon>Laurasiatheria</taxon>
        <taxon>Chiroptera</taxon>
        <taxon>Yangochiroptera</taxon>
        <taxon>Vespertilionidae</taxon>
        <taxon>Myotis</taxon>
    </lineage>
</organism>
<gene>
    <name evidence="1" type="ORF">MDA_GLEAN10006749</name>
</gene>
<evidence type="ECO:0000313" key="1">
    <source>
        <dbReference type="EMBL" id="ELK26071.1"/>
    </source>
</evidence>
<sequence>MSDLPKTCMIPGWAPSFLLPKSAVANLSDLMDHRLATADPDELARANELLAKYFLMLTKWFVYSYVQEVTPPSAEVLPVKDARGIFSPVESPFSDLTTKRVHQGHLVKQEHVSLSSRL</sequence>
<keyword evidence="2" id="KW-1185">Reference proteome</keyword>
<dbReference type="EMBL" id="KB111311">
    <property type="protein sequence ID" value="ELK26071.1"/>
    <property type="molecule type" value="Genomic_DNA"/>
</dbReference>
<protein>
    <submittedName>
        <fullName evidence="1">Uncharacterized protein</fullName>
    </submittedName>
</protein>
<dbReference type="AlphaFoldDB" id="L5LJL9"/>
<evidence type="ECO:0000313" key="2">
    <source>
        <dbReference type="Proteomes" id="UP000010556"/>
    </source>
</evidence>
<dbReference type="Proteomes" id="UP000010556">
    <property type="component" value="Unassembled WGS sequence"/>
</dbReference>